<gene>
    <name evidence="1" type="ORF">KQI82_06600</name>
</gene>
<dbReference type="InterPro" id="IPR007553">
    <property type="entry name" value="2-thiour_desulf"/>
</dbReference>
<keyword evidence="2" id="KW-1185">Reference proteome</keyword>
<protein>
    <submittedName>
        <fullName evidence="1">DUF523 domain-containing protein</fullName>
    </submittedName>
</protein>
<reference evidence="1 2" key="1">
    <citation type="submission" date="2021-06" db="EMBL/GenBank/DDBJ databases">
        <authorList>
            <person name="Sun Q."/>
            <person name="Li D."/>
        </authorList>
    </citation>
    <scope>NUCLEOTIDE SEQUENCE [LARGE SCALE GENOMIC DNA]</scope>
    <source>
        <strain evidence="1 2">MSJ-2</strain>
    </source>
</reference>
<proteinExistence type="predicted"/>
<dbReference type="Proteomes" id="UP000787672">
    <property type="component" value="Unassembled WGS sequence"/>
</dbReference>
<evidence type="ECO:0000313" key="1">
    <source>
        <dbReference type="EMBL" id="MBU5626589.1"/>
    </source>
</evidence>
<dbReference type="Pfam" id="PF04463">
    <property type="entry name" value="2-thiour_desulf"/>
    <property type="match status" value="1"/>
</dbReference>
<organism evidence="1 2">
    <name type="scientific">Dysosmobacter acutus</name>
    <dbReference type="NCBI Taxonomy" id="2841504"/>
    <lineage>
        <taxon>Bacteria</taxon>
        <taxon>Bacillati</taxon>
        <taxon>Bacillota</taxon>
        <taxon>Clostridia</taxon>
        <taxon>Eubacteriales</taxon>
        <taxon>Oscillospiraceae</taxon>
        <taxon>Dysosmobacter</taxon>
    </lineage>
</organism>
<dbReference type="RefSeq" id="WP_216632069.1">
    <property type="nucleotide sequence ID" value="NZ_JAHLQN010000001.1"/>
</dbReference>
<comment type="caution">
    <text evidence="1">The sequence shown here is derived from an EMBL/GenBank/DDBJ whole genome shotgun (WGS) entry which is preliminary data.</text>
</comment>
<sequence>MKGPILVSACLIGRCCRYDGTGKELPELLRLGERCRLVPVCPECLGGLPTPRPPAERQGNRVVNREGEDVTEAYRRGAEQALRIALEHRCTAAVLKERSPSCGAGRIYDGTFRHILTAGDGVTAELLRKNGITVVGESQIHTLL</sequence>
<name>A0ABS6FBA2_9FIRM</name>
<dbReference type="EMBL" id="JAHLQN010000001">
    <property type="protein sequence ID" value="MBU5626589.1"/>
    <property type="molecule type" value="Genomic_DNA"/>
</dbReference>
<evidence type="ECO:0000313" key="2">
    <source>
        <dbReference type="Proteomes" id="UP000787672"/>
    </source>
</evidence>
<dbReference type="PANTHER" id="PTHR30087">
    <property type="entry name" value="INNER MEMBRANE PROTEIN"/>
    <property type="match status" value="1"/>
</dbReference>
<accession>A0ABS6FBA2</accession>
<dbReference type="PANTHER" id="PTHR30087:SF1">
    <property type="entry name" value="HYPOTHETICAL CYTOSOLIC PROTEIN"/>
    <property type="match status" value="1"/>
</dbReference>